<keyword evidence="2" id="KW-1185">Reference proteome</keyword>
<dbReference type="Proteomes" id="UP000011960">
    <property type="component" value="Unassembled WGS sequence"/>
</dbReference>
<name>M7DHQ8_9GAMM</name>
<accession>M7DHQ8</accession>
<dbReference type="EMBL" id="APAT01000005">
    <property type="protein sequence ID" value="EMP57202.1"/>
    <property type="molecule type" value="Genomic_DNA"/>
</dbReference>
<evidence type="ECO:0000313" key="2">
    <source>
        <dbReference type="Proteomes" id="UP000011960"/>
    </source>
</evidence>
<evidence type="ECO:0000313" key="1">
    <source>
        <dbReference type="EMBL" id="EMP57202.1"/>
    </source>
</evidence>
<proteinExistence type="predicted"/>
<reference evidence="1 2" key="1">
    <citation type="journal article" date="2013" name="Genome Announc.">
        <title>Genome Sequence of Hydrothermal Arsenic-Respiring Bacterium Marinobacter santoriniensis NKSG1T.</title>
        <authorList>
            <person name="Handley K.M."/>
            <person name="Upton M."/>
            <person name="Beatson S.A."/>
            <person name="Hery M."/>
            <person name="Lloyd J.R."/>
        </authorList>
    </citation>
    <scope>NUCLEOTIDE SEQUENCE [LARGE SCALE GENOMIC DNA]</scope>
    <source>
        <strain evidence="1 2">NKSG1</strain>
    </source>
</reference>
<dbReference type="AlphaFoldDB" id="M7DHQ8"/>
<protein>
    <submittedName>
        <fullName evidence="1">Uncharacterized protein</fullName>
    </submittedName>
</protein>
<gene>
    <name evidence="1" type="ORF">MSNKSG1_01228</name>
</gene>
<organism evidence="1 2">
    <name type="scientific">Marinobacter santoriniensis NKSG1</name>
    <dbReference type="NCBI Taxonomy" id="1288826"/>
    <lineage>
        <taxon>Bacteria</taxon>
        <taxon>Pseudomonadati</taxon>
        <taxon>Pseudomonadota</taxon>
        <taxon>Gammaproteobacteria</taxon>
        <taxon>Pseudomonadales</taxon>
        <taxon>Marinobacteraceae</taxon>
        <taxon>Marinobacter</taxon>
    </lineage>
</organism>
<dbReference type="STRING" id="1288826.MSNKSG1_01228"/>
<comment type="caution">
    <text evidence="1">The sequence shown here is derived from an EMBL/GenBank/DDBJ whole genome shotgun (WGS) entry which is preliminary data.</text>
</comment>
<sequence length="57" mass="6202">MHDQLQVRPLLAQGLGALGIVPDCGLLEFALYFDQTFTTLIVVKDTPSALQCAREAL</sequence>